<evidence type="ECO:0000313" key="3">
    <source>
        <dbReference type="Proteomes" id="UP000466794"/>
    </source>
</evidence>
<dbReference type="Pfam" id="PF06666">
    <property type="entry name" value="DUF1173"/>
    <property type="match status" value="1"/>
</dbReference>
<dbReference type="Proteomes" id="UP000466794">
    <property type="component" value="Unassembled WGS sequence"/>
</dbReference>
<gene>
    <name evidence="2" type="ORF">GPX89_26710</name>
</gene>
<evidence type="ECO:0000313" key="2">
    <source>
        <dbReference type="EMBL" id="MVU80832.1"/>
    </source>
</evidence>
<name>A0A7K1V2V5_9NOCA</name>
<evidence type="ECO:0000256" key="1">
    <source>
        <dbReference type="SAM" id="MobiDB-lite"/>
    </source>
</evidence>
<feature type="compositionally biased region" description="Polar residues" evidence="1">
    <location>
        <begin position="434"/>
        <end position="444"/>
    </location>
</feature>
<proteinExistence type="predicted"/>
<dbReference type="RefSeq" id="WP_157390393.1">
    <property type="nucleotide sequence ID" value="NZ_WRPP01000005.1"/>
</dbReference>
<protein>
    <submittedName>
        <fullName evidence="2">DUF1173 family protein</fullName>
    </submittedName>
</protein>
<sequence>MYAIDDQLIDRFHICDDYLQPLLAAVHRSPGRRPRCLCSATETGGVDMYVARIGGRYVLKRMPGTGPHHAPACPSFTPPVELTGLAPLIGTAIREQPGTGLTRLTLGFPLTRHPARASTATTGQCDAAAENECDNAKLSLRGLLHLLWDEAEFVRWVPAMAGRRRWPAIRRYVLLAADAKATKSRTLAELLWLPEPFTVAEKIDIAARRATMFAPYAASGRHKRLLLGLGEVKDIGAARFGRHKLIVKHAPDCPFILNPETLAILHRNFATELGLRQALPDTKLIALFTFGITDAGVAVADRVALMNVTADWIPFESVFEHTLVTGLVARSRRFRKAMRYNQPATHALAALILTDTDPPTACYLISAATNGAPAPNDPNLPLAQWIWNTSIQAMPQIPAPITAVSAAGPRRVSTTNPAAEEAYDPTFAKEAQSWTKHTTAQMNSPKADCAKTSDTSSR</sequence>
<feature type="region of interest" description="Disordered" evidence="1">
    <location>
        <begin position="434"/>
        <end position="458"/>
    </location>
</feature>
<dbReference type="AlphaFoldDB" id="A0A7K1V2V5"/>
<reference evidence="2 3" key="1">
    <citation type="submission" date="2019-12" db="EMBL/GenBank/DDBJ databases">
        <title>Nocardia sp. nov. ET3-3 isolated from soil.</title>
        <authorList>
            <person name="Kanchanasin P."/>
            <person name="Tanasupawat S."/>
            <person name="Yuki M."/>
            <person name="Kudo T."/>
        </authorList>
    </citation>
    <scope>NUCLEOTIDE SEQUENCE [LARGE SCALE GENOMIC DNA]</scope>
    <source>
        <strain evidence="2 3">ET3-3</strain>
    </source>
</reference>
<keyword evidence="3" id="KW-1185">Reference proteome</keyword>
<accession>A0A7K1V2V5</accession>
<organism evidence="2 3">
    <name type="scientific">Nocardia terrae</name>
    <dbReference type="NCBI Taxonomy" id="2675851"/>
    <lineage>
        <taxon>Bacteria</taxon>
        <taxon>Bacillati</taxon>
        <taxon>Actinomycetota</taxon>
        <taxon>Actinomycetes</taxon>
        <taxon>Mycobacteriales</taxon>
        <taxon>Nocardiaceae</taxon>
        <taxon>Nocardia</taxon>
    </lineage>
</organism>
<comment type="caution">
    <text evidence="2">The sequence shown here is derived from an EMBL/GenBank/DDBJ whole genome shotgun (WGS) entry which is preliminary data.</text>
</comment>
<dbReference type="EMBL" id="WRPP01000005">
    <property type="protein sequence ID" value="MVU80832.1"/>
    <property type="molecule type" value="Genomic_DNA"/>
</dbReference>
<dbReference type="InterPro" id="IPR009553">
    <property type="entry name" value="DUF1173"/>
</dbReference>